<evidence type="ECO:0000313" key="6">
    <source>
        <dbReference type="EMBL" id="ADD42121.1"/>
    </source>
</evidence>
<dbReference type="RefSeq" id="WP_013017692.1">
    <property type="nucleotide sequence ID" value="NC_013947.1"/>
</dbReference>
<dbReference type="STRING" id="446470.Snas_2438"/>
<dbReference type="GO" id="GO:0016874">
    <property type="term" value="F:ligase activity"/>
    <property type="evidence" value="ECO:0007669"/>
    <property type="project" value="UniProtKB-KW"/>
</dbReference>
<dbReference type="eggNOG" id="COG1821">
    <property type="taxonomic scope" value="Bacteria"/>
</dbReference>
<dbReference type="PANTHER" id="PTHR43585">
    <property type="entry name" value="FUMIPYRROLE BIOSYNTHESIS PROTEIN C"/>
    <property type="match status" value="1"/>
</dbReference>
<dbReference type="Gene3D" id="3.30.470.20">
    <property type="entry name" value="ATP-grasp fold, B domain"/>
    <property type="match status" value="1"/>
</dbReference>
<dbReference type="GO" id="GO:0005524">
    <property type="term" value="F:ATP binding"/>
    <property type="evidence" value="ECO:0007669"/>
    <property type="project" value="UniProtKB-UniRule"/>
</dbReference>
<evidence type="ECO:0000256" key="4">
    <source>
        <dbReference type="PROSITE-ProRule" id="PRU00409"/>
    </source>
</evidence>
<evidence type="ECO:0000313" key="7">
    <source>
        <dbReference type="Proteomes" id="UP000000844"/>
    </source>
</evidence>
<dbReference type="Pfam" id="PF18130">
    <property type="entry name" value="ATPgrasp_N"/>
    <property type="match status" value="1"/>
</dbReference>
<keyword evidence="2 4" id="KW-0547">Nucleotide-binding</keyword>
<name>D3Q4U1_STANL</name>
<dbReference type="InterPro" id="IPR052032">
    <property type="entry name" value="ATP-dep_AA_Ligase"/>
</dbReference>
<feature type="domain" description="ATP-grasp" evidence="5">
    <location>
        <begin position="115"/>
        <end position="310"/>
    </location>
</feature>
<evidence type="ECO:0000259" key="5">
    <source>
        <dbReference type="PROSITE" id="PS50975"/>
    </source>
</evidence>
<dbReference type="InterPro" id="IPR005479">
    <property type="entry name" value="CPAse_ATP-bd"/>
</dbReference>
<dbReference type="InterPro" id="IPR041472">
    <property type="entry name" value="BL00235/CARNS1_N"/>
</dbReference>
<dbReference type="Proteomes" id="UP000000844">
    <property type="component" value="Chromosome"/>
</dbReference>
<keyword evidence="7" id="KW-1185">Reference proteome</keyword>
<dbReference type="AlphaFoldDB" id="D3Q4U1"/>
<dbReference type="EMBL" id="CP001778">
    <property type="protein sequence ID" value="ADD42121.1"/>
    <property type="molecule type" value="Genomic_DNA"/>
</dbReference>
<dbReference type="OrthoDB" id="24041at2"/>
<dbReference type="InterPro" id="IPR040570">
    <property type="entry name" value="LAL_C2"/>
</dbReference>
<dbReference type="GO" id="GO:0046872">
    <property type="term" value="F:metal ion binding"/>
    <property type="evidence" value="ECO:0007669"/>
    <property type="project" value="InterPro"/>
</dbReference>
<dbReference type="PROSITE" id="PS00867">
    <property type="entry name" value="CPSASE_2"/>
    <property type="match status" value="1"/>
</dbReference>
<evidence type="ECO:0000256" key="1">
    <source>
        <dbReference type="ARBA" id="ARBA00022598"/>
    </source>
</evidence>
<dbReference type="Gene3D" id="3.40.50.20">
    <property type="match status" value="1"/>
</dbReference>
<dbReference type="HOGENOM" id="CLU_029016_6_2_11"/>
<sequence length="410" mass="42479">MNSAQLVLVESNTTGTGRLFASSGRALGLRPVLLAADPSRYPYVIEDGLECITVDTSDPADVHAVCVGLDKQAPIAAVLSSSEYFVAAAARLAAEFGLPGPAPEAIERCRDKTAQLKALDGAVAVPRYAECATAEAAETAAKELGGDVVVKPCLGSGSEGVRACADPREAADWAATLLAKRHNERGAPIEPRVLVQERVDGPEYSVELLDGEVVGITAKHLGRPPFFVETGHDFPAALPPDRDAAIAASARAAVAALDLLTGPAHVELRYGADGPVLIEVNPRLAGGMIPQLVKLATGFDLITAVVAGASGAPARPEDLAGHHAAIRFLVLDRDGTITAVDGVDNAWETPGVVEVAMIARPGEDRARHHSFRDRLGYVIAIGETTADAATAAEAGRDAVRVALAETGETP</sequence>
<dbReference type="Pfam" id="PF18603">
    <property type="entry name" value="LAL_C2"/>
    <property type="match status" value="1"/>
</dbReference>
<proteinExistence type="predicted"/>
<dbReference type="Pfam" id="PF13535">
    <property type="entry name" value="ATP-grasp_4"/>
    <property type="match status" value="1"/>
</dbReference>
<dbReference type="SUPFAM" id="SSF56059">
    <property type="entry name" value="Glutathione synthetase ATP-binding domain-like"/>
    <property type="match status" value="1"/>
</dbReference>
<dbReference type="PANTHER" id="PTHR43585:SF2">
    <property type="entry name" value="ATP-GRASP ENZYME FSQD"/>
    <property type="match status" value="1"/>
</dbReference>
<dbReference type="KEGG" id="sna:Snas_2438"/>
<gene>
    <name evidence="6" type="ordered locus">Snas_2438</name>
</gene>
<keyword evidence="3 4" id="KW-0067">ATP-binding</keyword>
<dbReference type="InterPro" id="IPR011761">
    <property type="entry name" value="ATP-grasp"/>
</dbReference>
<evidence type="ECO:0000256" key="2">
    <source>
        <dbReference type="ARBA" id="ARBA00022741"/>
    </source>
</evidence>
<accession>D3Q4U1</accession>
<keyword evidence="1" id="KW-0436">Ligase</keyword>
<dbReference type="PROSITE" id="PS50975">
    <property type="entry name" value="ATP_GRASP"/>
    <property type="match status" value="1"/>
</dbReference>
<organism evidence="6 7">
    <name type="scientific">Stackebrandtia nassauensis (strain DSM 44728 / CIP 108903 / NRRL B-16338 / NBRC 102104 / LLR-40K-21)</name>
    <dbReference type="NCBI Taxonomy" id="446470"/>
    <lineage>
        <taxon>Bacteria</taxon>
        <taxon>Bacillati</taxon>
        <taxon>Actinomycetota</taxon>
        <taxon>Actinomycetes</taxon>
        <taxon>Glycomycetales</taxon>
        <taxon>Glycomycetaceae</taxon>
        <taxon>Stackebrandtia</taxon>
    </lineage>
</organism>
<protein>
    <recommendedName>
        <fullName evidence="5">ATP-grasp domain-containing protein</fullName>
    </recommendedName>
</protein>
<reference evidence="6 7" key="1">
    <citation type="journal article" date="2009" name="Stand. Genomic Sci.">
        <title>Complete genome sequence of Stackebrandtia nassauensis type strain (LLR-40K-21).</title>
        <authorList>
            <person name="Munk C."/>
            <person name="Lapidus A."/>
            <person name="Copeland A."/>
            <person name="Jando M."/>
            <person name="Mayilraj S."/>
            <person name="Glavina Del Rio T."/>
            <person name="Nolan M."/>
            <person name="Chen F."/>
            <person name="Lucas S."/>
            <person name="Tice H."/>
            <person name="Cheng J.F."/>
            <person name="Han C."/>
            <person name="Detter J.C."/>
            <person name="Bruce D."/>
            <person name="Goodwin L."/>
            <person name="Chain P."/>
            <person name="Pitluck S."/>
            <person name="Goker M."/>
            <person name="Ovchinikova G."/>
            <person name="Pati A."/>
            <person name="Ivanova N."/>
            <person name="Mavromatis K."/>
            <person name="Chen A."/>
            <person name="Palaniappan K."/>
            <person name="Land M."/>
            <person name="Hauser L."/>
            <person name="Chang Y.J."/>
            <person name="Jeffries C.D."/>
            <person name="Bristow J."/>
            <person name="Eisen J.A."/>
            <person name="Markowitz V."/>
            <person name="Hugenholtz P."/>
            <person name="Kyrpides N.C."/>
            <person name="Klenk H.P."/>
        </authorList>
    </citation>
    <scope>NUCLEOTIDE SEQUENCE [LARGE SCALE GENOMIC DNA]</scope>
    <source>
        <strain evidence="7">DSM 44728 / CIP 108903 / NRRL B-16338 / NBRC 102104 / LLR-40K-21</strain>
    </source>
</reference>
<evidence type="ECO:0000256" key="3">
    <source>
        <dbReference type="ARBA" id="ARBA00022840"/>
    </source>
</evidence>